<dbReference type="SUPFAM" id="SSF47413">
    <property type="entry name" value="lambda repressor-like DNA-binding domains"/>
    <property type="match status" value="1"/>
</dbReference>
<proteinExistence type="predicted"/>
<dbReference type="Pfam" id="PF13377">
    <property type="entry name" value="Peripla_BP_3"/>
    <property type="match status" value="1"/>
</dbReference>
<keyword evidence="3" id="KW-0238">DNA-binding</keyword>
<evidence type="ECO:0000256" key="4">
    <source>
        <dbReference type="ARBA" id="ARBA00023163"/>
    </source>
</evidence>
<dbReference type="PANTHER" id="PTHR30146:SF148">
    <property type="entry name" value="HTH-TYPE TRANSCRIPTIONAL REPRESSOR PURR-RELATED"/>
    <property type="match status" value="1"/>
</dbReference>
<dbReference type="SMART" id="SM00354">
    <property type="entry name" value="HTH_LACI"/>
    <property type="match status" value="1"/>
</dbReference>
<name>A0ABS9KJD7_9BACT</name>
<organism evidence="7 8">
    <name type="scientific">Rhodohalobacter sulfatireducens</name>
    <dbReference type="NCBI Taxonomy" id="2911366"/>
    <lineage>
        <taxon>Bacteria</taxon>
        <taxon>Pseudomonadati</taxon>
        <taxon>Balneolota</taxon>
        <taxon>Balneolia</taxon>
        <taxon>Balneolales</taxon>
        <taxon>Balneolaceae</taxon>
        <taxon>Rhodohalobacter</taxon>
    </lineage>
</organism>
<evidence type="ECO:0000256" key="3">
    <source>
        <dbReference type="ARBA" id="ARBA00023125"/>
    </source>
</evidence>
<reference evidence="7" key="1">
    <citation type="submission" date="2022-01" db="EMBL/GenBank/DDBJ databases">
        <authorList>
            <person name="Wang Y."/>
        </authorList>
    </citation>
    <scope>NUCLEOTIDE SEQUENCE</scope>
    <source>
        <strain evidence="7">WB101</strain>
    </source>
</reference>
<keyword evidence="4" id="KW-0804">Transcription</keyword>
<evidence type="ECO:0000259" key="5">
    <source>
        <dbReference type="PROSITE" id="PS50932"/>
    </source>
</evidence>
<dbReference type="Gene3D" id="1.10.260.40">
    <property type="entry name" value="lambda repressor-like DNA-binding domains"/>
    <property type="match status" value="1"/>
</dbReference>
<dbReference type="InterPro" id="IPR046335">
    <property type="entry name" value="LacI/GalR-like_sensor"/>
</dbReference>
<accession>A0ABS9KJD7</accession>
<evidence type="ECO:0000256" key="1">
    <source>
        <dbReference type="ARBA" id="ARBA00022491"/>
    </source>
</evidence>
<evidence type="ECO:0000313" key="7">
    <source>
        <dbReference type="EMBL" id="MCG2590948.1"/>
    </source>
</evidence>
<gene>
    <name evidence="7" type="ORF">L6773_20425</name>
</gene>
<dbReference type="PANTHER" id="PTHR30146">
    <property type="entry name" value="LACI-RELATED TRANSCRIPTIONAL REPRESSOR"/>
    <property type="match status" value="1"/>
</dbReference>
<feature type="domain" description="HTH cro/C1-type" evidence="6">
    <location>
        <begin position="3"/>
        <end position="46"/>
    </location>
</feature>
<dbReference type="RefSeq" id="WP_237856469.1">
    <property type="nucleotide sequence ID" value="NZ_JAKLWS010000051.1"/>
</dbReference>
<dbReference type="InterPro" id="IPR028082">
    <property type="entry name" value="Peripla_BP_I"/>
</dbReference>
<protein>
    <submittedName>
        <fullName evidence="7">LacI family transcriptional regulator</fullName>
    </submittedName>
</protein>
<dbReference type="Pfam" id="PF00356">
    <property type="entry name" value="LacI"/>
    <property type="match status" value="1"/>
</dbReference>
<dbReference type="CDD" id="cd06267">
    <property type="entry name" value="PBP1_LacI_sugar_binding-like"/>
    <property type="match status" value="1"/>
</dbReference>
<evidence type="ECO:0000256" key="2">
    <source>
        <dbReference type="ARBA" id="ARBA00023015"/>
    </source>
</evidence>
<dbReference type="EMBL" id="JAKLWS010000051">
    <property type="protein sequence ID" value="MCG2590948.1"/>
    <property type="molecule type" value="Genomic_DNA"/>
</dbReference>
<feature type="domain" description="HTH lacI-type" evidence="5">
    <location>
        <begin position="2"/>
        <end position="56"/>
    </location>
</feature>
<dbReference type="InterPro" id="IPR000843">
    <property type="entry name" value="HTH_LacI"/>
</dbReference>
<dbReference type="PROSITE" id="PS00356">
    <property type="entry name" value="HTH_LACI_1"/>
    <property type="match status" value="1"/>
</dbReference>
<reference evidence="7" key="2">
    <citation type="submission" date="2024-05" db="EMBL/GenBank/DDBJ databases">
        <title>Rhodohalobacter halophilus gen. nov., sp. nov., a moderately halophilic member of the family Balneolaceae.</title>
        <authorList>
            <person name="Xia J."/>
        </authorList>
    </citation>
    <scope>NUCLEOTIDE SEQUENCE</scope>
    <source>
        <strain evidence="7">WB101</strain>
    </source>
</reference>
<dbReference type="PROSITE" id="PS50943">
    <property type="entry name" value="HTH_CROC1"/>
    <property type="match status" value="1"/>
</dbReference>
<dbReference type="Proteomes" id="UP001165366">
    <property type="component" value="Unassembled WGS sequence"/>
</dbReference>
<dbReference type="PRINTS" id="PR00036">
    <property type="entry name" value="HTHLACI"/>
</dbReference>
<sequence>MATLKEVAKKAGVSITTVSRVINGSSKVNGETRERVQKAMIQLDYQPNRVAQRLRASSGQSKLLGLIIPDIQNQFYSNIVRGIEDVTYGHDYAVILCNSDENPNKERFYLEVLKSESVDGIILPPIHQFGEEIESIIELGIPIVCVDRKLMRKKVDTVVIGNEKGGYDAVSHLIEQGHKKIAILTSSLQFSSFDERQKGYERALKENGIEIDKRLIKEGDPRSSETARELTDELLSLDSPPSAIFATNNLMTLGVLESVNKHGMQIPDDISIVGFDDLPWAKAISPPLTTIKQPAYEMGQKAAELFFQRVENPSREPEVVIMEPKLIVRESTAKLVNAQVKDTE</sequence>
<dbReference type="PROSITE" id="PS50932">
    <property type="entry name" value="HTH_LACI_2"/>
    <property type="match status" value="1"/>
</dbReference>
<comment type="caution">
    <text evidence="7">The sequence shown here is derived from an EMBL/GenBank/DDBJ whole genome shotgun (WGS) entry which is preliminary data.</text>
</comment>
<keyword evidence="8" id="KW-1185">Reference proteome</keyword>
<dbReference type="InterPro" id="IPR001387">
    <property type="entry name" value="Cro/C1-type_HTH"/>
</dbReference>
<evidence type="ECO:0000259" key="6">
    <source>
        <dbReference type="PROSITE" id="PS50943"/>
    </source>
</evidence>
<dbReference type="CDD" id="cd01392">
    <property type="entry name" value="HTH_LacI"/>
    <property type="match status" value="1"/>
</dbReference>
<keyword evidence="1" id="KW-0678">Repressor</keyword>
<keyword evidence="2" id="KW-0805">Transcription regulation</keyword>
<evidence type="ECO:0000313" key="8">
    <source>
        <dbReference type="Proteomes" id="UP001165366"/>
    </source>
</evidence>
<dbReference type="SUPFAM" id="SSF53822">
    <property type="entry name" value="Periplasmic binding protein-like I"/>
    <property type="match status" value="1"/>
</dbReference>
<dbReference type="Gene3D" id="3.40.50.2300">
    <property type="match status" value="2"/>
</dbReference>
<dbReference type="InterPro" id="IPR010982">
    <property type="entry name" value="Lambda_DNA-bd_dom_sf"/>
</dbReference>